<evidence type="ECO:0000256" key="1">
    <source>
        <dbReference type="SAM" id="MobiDB-lite"/>
    </source>
</evidence>
<dbReference type="EMBL" id="CAJPEV010002155">
    <property type="protein sequence ID" value="CAG0895891.1"/>
    <property type="molecule type" value="Genomic_DNA"/>
</dbReference>
<gene>
    <name evidence="2" type="ORF">DSTB1V02_LOCUS8941</name>
</gene>
<organism evidence="2">
    <name type="scientific">Darwinula stevensoni</name>
    <dbReference type="NCBI Taxonomy" id="69355"/>
    <lineage>
        <taxon>Eukaryota</taxon>
        <taxon>Metazoa</taxon>
        <taxon>Ecdysozoa</taxon>
        <taxon>Arthropoda</taxon>
        <taxon>Crustacea</taxon>
        <taxon>Oligostraca</taxon>
        <taxon>Ostracoda</taxon>
        <taxon>Podocopa</taxon>
        <taxon>Podocopida</taxon>
        <taxon>Darwinulocopina</taxon>
        <taxon>Darwinuloidea</taxon>
        <taxon>Darwinulidae</taxon>
        <taxon>Darwinula</taxon>
    </lineage>
</organism>
<feature type="compositionally biased region" description="Polar residues" evidence="1">
    <location>
        <begin position="30"/>
        <end position="40"/>
    </location>
</feature>
<dbReference type="Proteomes" id="UP000677054">
    <property type="component" value="Unassembled WGS sequence"/>
</dbReference>
<feature type="compositionally biased region" description="Polar residues" evidence="1">
    <location>
        <begin position="71"/>
        <end position="87"/>
    </location>
</feature>
<keyword evidence="3" id="KW-1185">Reference proteome</keyword>
<reference evidence="2" key="1">
    <citation type="submission" date="2020-11" db="EMBL/GenBank/DDBJ databases">
        <authorList>
            <person name="Tran Van P."/>
        </authorList>
    </citation>
    <scope>NUCLEOTIDE SEQUENCE</scope>
</reference>
<sequence length="93" mass="9484">MSITTLIASSEGIAVDVSDHHGLSGVENMGTGSSKGSSSPFEIDKTKNKTVNAGISEGHPYSGSNYGVPKTPSSSNKGSNQPSPTSSEAKKEE</sequence>
<accession>A0A7R8XGD5</accession>
<dbReference type="AlphaFoldDB" id="A0A7R8XGD5"/>
<feature type="region of interest" description="Disordered" evidence="1">
    <location>
        <begin position="21"/>
        <end position="93"/>
    </location>
</feature>
<name>A0A7R8XGD5_9CRUS</name>
<protein>
    <submittedName>
        <fullName evidence="2">Uncharacterized protein</fullName>
    </submittedName>
</protein>
<proteinExistence type="predicted"/>
<dbReference type="EMBL" id="LR901672">
    <property type="protein sequence ID" value="CAD7249140.1"/>
    <property type="molecule type" value="Genomic_DNA"/>
</dbReference>
<evidence type="ECO:0000313" key="3">
    <source>
        <dbReference type="Proteomes" id="UP000677054"/>
    </source>
</evidence>
<evidence type="ECO:0000313" key="2">
    <source>
        <dbReference type="EMBL" id="CAD7249140.1"/>
    </source>
</evidence>